<evidence type="ECO:0000313" key="3">
    <source>
        <dbReference type="EMBL" id="KAA1065434.1"/>
    </source>
</evidence>
<dbReference type="EMBL" id="VDEP01000036">
    <property type="protein sequence ID" value="KAA1136084.1"/>
    <property type="molecule type" value="Genomic_DNA"/>
</dbReference>
<feature type="domain" description="RRM" evidence="2">
    <location>
        <begin position="50"/>
        <end position="123"/>
    </location>
</feature>
<organism evidence="3 5">
    <name type="scientific">Puccinia graminis f. sp. tritici</name>
    <dbReference type="NCBI Taxonomy" id="56615"/>
    <lineage>
        <taxon>Eukaryota</taxon>
        <taxon>Fungi</taxon>
        <taxon>Dikarya</taxon>
        <taxon>Basidiomycota</taxon>
        <taxon>Pucciniomycotina</taxon>
        <taxon>Pucciniomycetes</taxon>
        <taxon>Pucciniales</taxon>
        <taxon>Pucciniaceae</taxon>
        <taxon>Puccinia</taxon>
    </lineage>
</organism>
<dbReference type="InterPro" id="IPR035979">
    <property type="entry name" value="RBD_domain_sf"/>
</dbReference>
<sequence>MPPLPTVFLADITARADRLKIIAKVMSTPELLYDDPATYCRRYRPSHRSNFIAISNLALGTTTDDIRLTFQDFGTIGHCFIASDRPSKALITFITPPDAGYQAESLDGAIADGQRLSVRTIKEAELGGLALLRRIT</sequence>
<keyword evidence="1" id="KW-0694">RNA-binding</keyword>
<evidence type="ECO:0000256" key="1">
    <source>
        <dbReference type="PROSITE-ProRule" id="PRU00176"/>
    </source>
</evidence>
<dbReference type="GO" id="GO:0003723">
    <property type="term" value="F:RNA binding"/>
    <property type="evidence" value="ECO:0007669"/>
    <property type="project" value="UniProtKB-UniRule"/>
</dbReference>
<accession>A0A5B0LPJ3</accession>
<evidence type="ECO:0000313" key="4">
    <source>
        <dbReference type="EMBL" id="KAA1136084.1"/>
    </source>
</evidence>
<dbReference type="EMBL" id="VDEP01000510">
    <property type="protein sequence ID" value="KAA1065434.1"/>
    <property type="molecule type" value="Genomic_DNA"/>
</dbReference>
<reference evidence="3 5" key="1">
    <citation type="submission" date="2019-05" db="EMBL/GenBank/DDBJ databases">
        <title>Emergence of the Ug99 lineage of the wheat stem rust pathogen through somatic hybridization.</title>
        <authorList>
            <person name="Li F."/>
            <person name="Upadhyaya N.M."/>
            <person name="Sperschneider J."/>
            <person name="Matny O."/>
            <person name="Nguyen-Phuc H."/>
            <person name="Mago R."/>
            <person name="Raley C."/>
            <person name="Miller M.E."/>
            <person name="Silverstein K.A.T."/>
            <person name="Henningsen E."/>
            <person name="Hirsch C.D."/>
            <person name="Visser B."/>
            <person name="Pretorius Z.A."/>
            <person name="Steffenson B.J."/>
            <person name="Schwessinger B."/>
            <person name="Dodds P.N."/>
            <person name="Figueroa M."/>
        </authorList>
    </citation>
    <scope>NUCLEOTIDE SEQUENCE [LARGE SCALE GENOMIC DNA]</scope>
    <source>
        <strain evidence="3 5">Ug99</strain>
    </source>
</reference>
<dbReference type="Pfam" id="PF00076">
    <property type="entry name" value="RRM_1"/>
    <property type="match status" value="1"/>
</dbReference>
<dbReference type="SUPFAM" id="SSF54928">
    <property type="entry name" value="RNA-binding domain, RBD"/>
    <property type="match status" value="1"/>
</dbReference>
<dbReference type="CDD" id="cd00590">
    <property type="entry name" value="RRM_SF"/>
    <property type="match status" value="1"/>
</dbReference>
<gene>
    <name evidence="3" type="ORF">PGTUg99_020592</name>
    <name evidence="4" type="ORF">PGTUg99_027482</name>
</gene>
<proteinExistence type="predicted"/>
<dbReference type="Proteomes" id="UP000325313">
    <property type="component" value="Unassembled WGS sequence"/>
</dbReference>
<dbReference type="SMART" id="SM00360">
    <property type="entry name" value="RRM"/>
    <property type="match status" value="1"/>
</dbReference>
<dbReference type="InterPro" id="IPR012677">
    <property type="entry name" value="Nucleotide-bd_a/b_plait_sf"/>
</dbReference>
<dbReference type="PROSITE" id="PS50102">
    <property type="entry name" value="RRM"/>
    <property type="match status" value="1"/>
</dbReference>
<comment type="caution">
    <text evidence="3">The sequence shown here is derived from an EMBL/GenBank/DDBJ whole genome shotgun (WGS) entry which is preliminary data.</text>
</comment>
<name>A0A5B0LPJ3_PUCGR</name>
<dbReference type="AlphaFoldDB" id="A0A5B0LPJ3"/>
<protein>
    <recommendedName>
        <fullName evidence="2">RRM domain-containing protein</fullName>
    </recommendedName>
</protein>
<evidence type="ECO:0000313" key="5">
    <source>
        <dbReference type="Proteomes" id="UP000325313"/>
    </source>
</evidence>
<dbReference type="Gene3D" id="3.30.70.330">
    <property type="match status" value="1"/>
</dbReference>
<dbReference type="InterPro" id="IPR000504">
    <property type="entry name" value="RRM_dom"/>
</dbReference>
<evidence type="ECO:0000259" key="2">
    <source>
        <dbReference type="PROSITE" id="PS50102"/>
    </source>
</evidence>